<organism evidence="8 9">
    <name type="scientific">Oreochromis aureus</name>
    <name type="common">Israeli tilapia</name>
    <name type="synonym">Chromis aureus</name>
    <dbReference type="NCBI Taxonomy" id="47969"/>
    <lineage>
        <taxon>Eukaryota</taxon>
        <taxon>Metazoa</taxon>
        <taxon>Chordata</taxon>
        <taxon>Craniata</taxon>
        <taxon>Vertebrata</taxon>
        <taxon>Euteleostomi</taxon>
        <taxon>Actinopterygii</taxon>
        <taxon>Neopterygii</taxon>
        <taxon>Teleostei</taxon>
        <taxon>Neoteleostei</taxon>
        <taxon>Acanthomorphata</taxon>
        <taxon>Ovalentaria</taxon>
        <taxon>Cichlomorphae</taxon>
        <taxon>Cichliformes</taxon>
        <taxon>Cichlidae</taxon>
        <taxon>African cichlids</taxon>
        <taxon>Pseudocrenilabrinae</taxon>
        <taxon>Oreochromini</taxon>
        <taxon>Oreochromis</taxon>
    </lineage>
</organism>
<evidence type="ECO:0000256" key="6">
    <source>
        <dbReference type="SAM" id="SignalP"/>
    </source>
</evidence>
<feature type="transmembrane region" description="Helical" evidence="5">
    <location>
        <begin position="165"/>
        <end position="183"/>
    </location>
</feature>
<evidence type="ECO:0000256" key="1">
    <source>
        <dbReference type="ARBA" id="ARBA00004370"/>
    </source>
</evidence>
<evidence type="ECO:0000313" key="9">
    <source>
        <dbReference type="Proteomes" id="UP000472276"/>
    </source>
</evidence>
<dbReference type="SUPFAM" id="SSF48726">
    <property type="entry name" value="Immunoglobulin"/>
    <property type="match status" value="1"/>
</dbReference>
<name>A0AAZ1XSZ7_OREAU</name>
<keyword evidence="5" id="KW-1133">Transmembrane helix</keyword>
<reference evidence="9" key="1">
    <citation type="submission" date="2020-03" db="EMBL/GenBank/DDBJ databases">
        <title>Evolution of repeat sequences and sex chromosomes of tilapia species revealed by chromosome-level genomes.</title>
        <authorList>
            <person name="Xu L."/>
            <person name="Tao W."/>
            <person name="Wang D."/>
            <person name="Zhou Q."/>
        </authorList>
    </citation>
    <scope>NUCLEOTIDE SEQUENCE [LARGE SCALE GENOMIC DNA]</scope>
    <source>
        <strain evidence="9">Israel</strain>
    </source>
</reference>
<feature type="region of interest" description="Disordered" evidence="4">
    <location>
        <begin position="133"/>
        <end position="157"/>
    </location>
</feature>
<dbReference type="AlphaFoldDB" id="A0AAZ1XSZ7"/>
<dbReference type="GO" id="GO:0005102">
    <property type="term" value="F:signaling receptor binding"/>
    <property type="evidence" value="ECO:0007669"/>
    <property type="project" value="TreeGrafter"/>
</dbReference>
<accession>A0AAZ1XSZ7</accession>
<evidence type="ECO:0000259" key="7">
    <source>
        <dbReference type="PROSITE" id="PS50835"/>
    </source>
</evidence>
<keyword evidence="2 5" id="KW-0472">Membrane</keyword>
<dbReference type="GO" id="GO:0009897">
    <property type="term" value="C:external side of plasma membrane"/>
    <property type="evidence" value="ECO:0007669"/>
    <property type="project" value="TreeGrafter"/>
</dbReference>
<dbReference type="GO" id="GO:0050852">
    <property type="term" value="P:T cell receptor signaling pathway"/>
    <property type="evidence" value="ECO:0007669"/>
    <property type="project" value="TreeGrafter"/>
</dbReference>
<keyword evidence="9" id="KW-1185">Reference proteome</keyword>
<protein>
    <recommendedName>
        <fullName evidence="7">Ig-like domain-containing protein</fullName>
    </recommendedName>
</protein>
<keyword evidence="6" id="KW-0732">Signal</keyword>
<feature type="compositionally biased region" description="Basic and acidic residues" evidence="4">
    <location>
        <begin position="140"/>
        <end position="156"/>
    </location>
</feature>
<feature type="chain" id="PRO_5044206749" description="Ig-like domain-containing protein" evidence="6">
    <location>
        <begin position="26"/>
        <end position="192"/>
    </location>
</feature>
<feature type="signal peptide" evidence="6">
    <location>
        <begin position="1"/>
        <end position="25"/>
    </location>
</feature>
<dbReference type="Gene3D" id="2.60.40.10">
    <property type="entry name" value="Immunoglobulins"/>
    <property type="match status" value="1"/>
</dbReference>
<dbReference type="PROSITE" id="PS50835">
    <property type="entry name" value="IG_LIKE"/>
    <property type="match status" value="1"/>
</dbReference>
<reference evidence="8" key="2">
    <citation type="submission" date="2025-08" db="UniProtKB">
        <authorList>
            <consortium name="Ensembl"/>
        </authorList>
    </citation>
    <scope>IDENTIFICATION</scope>
</reference>
<evidence type="ECO:0000313" key="8">
    <source>
        <dbReference type="Ensembl" id="ENSOABP00000070769.1"/>
    </source>
</evidence>
<dbReference type="GO" id="GO:0001817">
    <property type="term" value="P:regulation of cytokine production"/>
    <property type="evidence" value="ECO:0007669"/>
    <property type="project" value="TreeGrafter"/>
</dbReference>
<evidence type="ECO:0000256" key="4">
    <source>
        <dbReference type="SAM" id="MobiDB-lite"/>
    </source>
</evidence>
<dbReference type="Pfam" id="PF07686">
    <property type="entry name" value="V-set"/>
    <property type="match status" value="1"/>
</dbReference>
<sequence>KKLLWQIYCSFCLCVFLCSFKHCDSQKARVKEELAINSTAGQNITLTCRAPNNNNNIIVVEWSRADLKEEYVLMYRDGHLYADGQHPSFKNRVDLQDRQMKDGDVSLILKDVTINDTGTYECRVLTPHTCFSPAGQTGGHTEDGGKEDGGKEDGGKEAGVSRGHFGLIAGLIFVAAVVGFLIYRAHQQQNQD</sequence>
<evidence type="ECO:0000256" key="5">
    <source>
        <dbReference type="SAM" id="Phobius"/>
    </source>
</evidence>
<dbReference type="InterPro" id="IPR036179">
    <property type="entry name" value="Ig-like_dom_sf"/>
</dbReference>
<evidence type="ECO:0000256" key="3">
    <source>
        <dbReference type="ARBA" id="ARBA00023319"/>
    </source>
</evidence>
<proteinExistence type="predicted"/>
<dbReference type="Ensembl" id="ENSOABT00000071149.1">
    <property type="protein sequence ID" value="ENSOABP00000070769.1"/>
    <property type="gene ID" value="ENSOABG00000034613.1"/>
</dbReference>
<keyword evidence="3" id="KW-0393">Immunoglobulin domain</keyword>
<evidence type="ECO:0000256" key="2">
    <source>
        <dbReference type="ARBA" id="ARBA00023136"/>
    </source>
</evidence>
<reference evidence="8" key="3">
    <citation type="submission" date="2025-09" db="UniProtKB">
        <authorList>
            <consortium name="Ensembl"/>
        </authorList>
    </citation>
    <scope>IDENTIFICATION</scope>
</reference>
<dbReference type="InterPro" id="IPR050504">
    <property type="entry name" value="IgSF_BTN/MOG"/>
</dbReference>
<dbReference type="Proteomes" id="UP000472276">
    <property type="component" value="Unassembled WGS sequence"/>
</dbReference>
<dbReference type="SMART" id="SM00406">
    <property type="entry name" value="IGv"/>
    <property type="match status" value="1"/>
</dbReference>
<dbReference type="InterPro" id="IPR013106">
    <property type="entry name" value="Ig_V-set"/>
</dbReference>
<comment type="subcellular location">
    <subcellularLocation>
        <location evidence="1">Membrane</location>
    </subcellularLocation>
</comment>
<dbReference type="PANTHER" id="PTHR24100">
    <property type="entry name" value="BUTYROPHILIN"/>
    <property type="match status" value="1"/>
</dbReference>
<dbReference type="InterPro" id="IPR007110">
    <property type="entry name" value="Ig-like_dom"/>
</dbReference>
<keyword evidence="5" id="KW-0812">Transmembrane</keyword>
<dbReference type="InterPro" id="IPR013783">
    <property type="entry name" value="Ig-like_fold"/>
</dbReference>
<feature type="domain" description="Ig-like" evidence="7">
    <location>
        <begin position="41"/>
        <end position="124"/>
    </location>
</feature>
<dbReference type="PANTHER" id="PTHR24100:SF151">
    <property type="entry name" value="ICOS LIGAND"/>
    <property type="match status" value="1"/>
</dbReference>